<dbReference type="PANTHER" id="PTHR46953">
    <property type="entry name" value="G-PROTEIN COUPLED RECEPTOR MTH-LIKE 1-RELATED"/>
    <property type="match status" value="1"/>
</dbReference>
<keyword evidence="2" id="KW-0732">Signal</keyword>
<dbReference type="Proteomes" id="UP000792457">
    <property type="component" value="Unassembled WGS sequence"/>
</dbReference>
<evidence type="ECO:0000313" key="3">
    <source>
        <dbReference type="EMBL" id="KAG8228114.1"/>
    </source>
</evidence>
<keyword evidence="1" id="KW-0812">Transmembrane</keyword>
<feature type="signal peptide" evidence="2">
    <location>
        <begin position="1"/>
        <end position="19"/>
    </location>
</feature>
<reference evidence="3" key="1">
    <citation type="submission" date="2013-04" db="EMBL/GenBank/DDBJ databases">
        <authorList>
            <person name="Qu J."/>
            <person name="Murali S.C."/>
            <person name="Bandaranaike D."/>
            <person name="Bellair M."/>
            <person name="Blankenburg K."/>
            <person name="Chao H."/>
            <person name="Dinh H."/>
            <person name="Doddapaneni H."/>
            <person name="Downs B."/>
            <person name="Dugan-Rocha S."/>
            <person name="Elkadiri S."/>
            <person name="Gnanaolivu R.D."/>
            <person name="Hernandez B."/>
            <person name="Javaid M."/>
            <person name="Jayaseelan J.C."/>
            <person name="Lee S."/>
            <person name="Li M."/>
            <person name="Ming W."/>
            <person name="Munidasa M."/>
            <person name="Muniz J."/>
            <person name="Nguyen L."/>
            <person name="Ongeri F."/>
            <person name="Osuji N."/>
            <person name="Pu L.-L."/>
            <person name="Puazo M."/>
            <person name="Qu C."/>
            <person name="Quiroz J."/>
            <person name="Raj R."/>
            <person name="Weissenberger G."/>
            <person name="Xin Y."/>
            <person name="Zou X."/>
            <person name="Han Y."/>
            <person name="Richards S."/>
            <person name="Worley K."/>
            <person name="Muzny D."/>
            <person name="Gibbs R."/>
        </authorList>
    </citation>
    <scope>NUCLEOTIDE SEQUENCE</scope>
    <source>
        <strain evidence="3">Sampled in the wild</strain>
    </source>
</reference>
<accession>A0A8K0K4C1</accession>
<feature type="transmembrane region" description="Helical" evidence="1">
    <location>
        <begin position="161"/>
        <end position="180"/>
    </location>
</feature>
<proteinExistence type="predicted"/>
<evidence type="ECO:0000256" key="1">
    <source>
        <dbReference type="SAM" id="Phobius"/>
    </source>
</evidence>
<keyword evidence="4" id="KW-1185">Reference proteome</keyword>
<evidence type="ECO:0000313" key="4">
    <source>
        <dbReference type="Proteomes" id="UP000792457"/>
    </source>
</evidence>
<dbReference type="InterPro" id="IPR052808">
    <property type="entry name" value="GPCR_Mth-like"/>
</dbReference>
<sequence length="217" mass="24188">MNSPTTAFLILLGIHLCIAEYHKCCPGDNVYSRRLKSCASPDGDLPTINCTVGRYVLDPKKYPIDTYVVLDDGQLSIGEKGNTYTILPDGFCITHIDEHENDTLREVAIVCFADEEEVVERGMDTRIYFIVLLVISIIFLFVTLLIYLLISELRDLQGKCIMSTVMSLMLAYVALAGIQLRGHLMQDTACLFSGELYVYTSLGRKGSSPNQLSINCQ</sequence>
<organism evidence="3 4">
    <name type="scientific">Ladona fulva</name>
    <name type="common">Scarce chaser dragonfly</name>
    <name type="synonym">Libellula fulva</name>
    <dbReference type="NCBI Taxonomy" id="123851"/>
    <lineage>
        <taxon>Eukaryota</taxon>
        <taxon>Metazoa</taxon>
        <taxon>Ecdysozoa</taxon>
        <taxon>Arthropoda</taxon>
        <taxon>Hexapoda</taxon>
        <taxon>Insecta</taxon>
        <taxon>Pterygota</taxon>
        <taxon>Palaeoptera</taxon>
        <taxon>Odonata</taxon>
        <taxon>Epiprocta</taxon>
        <taxon>Anisoptera</taxon>
        <taxon>Libelluloidea</taxon>
        <taxon>Libellulidae</taxon>
        <taxon>Ladona</taxon>
    </lineage>
</organism>
<comment type="caution">
    <text evidence="3">The sequence shown here is derived from an EMBL/GenBank/DDBJ whole genome shotgun (WGS) entry which is preliminary data.</text>
</comment>
<keyword evidence="1" id="KW-0472">Membrane</keyword>
<keyword evidence="1" id="KW-1133">Transmembrane helix</keyword>
<reference evidence="3" key="2">
    <citation type="submission" date="2017-10" db="EMBL/GenBank/DDBJ databases">
        <title>Ladona fulva Genome sequencing and assembly.</title>
        <authorList>
            <person name="Murali S."/>
            <person name="Richards S."/>
            <person name="Bandaranaike D."/>
            <person name="Bellair M."/>
            <person name="Blankenburg K."/>
            <person name="Chao H."/>
            <person name="Dinh H."/>
            <person name="Doddapaneni H."/>
            <person name="Dugan-Rocha S."/>
            <person name="Elkadiri S."/>
            <person name="Gnanaolivu R."/>
            <person name="Hernandez B."/>
            <person name="Skinner E."/>
            <person name="Javaid M."/>
            <person name="Lee S."/>
            <person name="Li M."/>
            <person name="Ming W."/>
            <person name="Munidasa M."/>
            <person name="Muniz J."/>
            <person name="Nguyen L."/>
            <person name="Hughes D."/>
            <person name="Osuji N."/>
            <person name="Pu L.-L."/>
            <person name="Puazo M."/>
            <person name="Qu C."/>
            <person name="Quiroz J."/>
            <person name="Raj R."/>
            <person name="Weissenberger G."/>
            <person name="Xin Y."/>
            <person name="Zou X."/>
            <person name="Han Y."/>
            <person name="Worley K."/>
            <person name="Muzny D."/>
            <person name="Gibbs R."/>
        </authorList>
    </citation>
    <scope>NUCLEOTIDE SEQUENCE</scope>
    <source>
        <strain evidence="3">Sampled in the wild</strain>
    </source>
</reference>
<feature type="chain" id="PRO_5035460899" evidence="2">
    <location>
        <begin position="20"/>
        <end position="217"/>
    </location>
</feature>
<gene>
    <name evidence="3" type="ORF">J437_LFUL000116</name>
</gene>
<feature type="transmembrane region" description="Helical" evidence="1">
    <location>
        <begin position="127"/>
        <end position="149"/>
    </location>
</feature>
<protein>
    <submittedName>
        <fullName evidence="3">Uncharacterized protein</fullName>
    </submittedName>
</protein>
<name>A0A8K0K4C1_LADFU</name>
<dbReference type="AlphaFoldDB" id="A0A8K0K4C1"/>
<dbReference type="PANTHER" id="PTHR46953:SF1">
    <property type="entry name" value="G-PROTEIN COUPLED RECEPTOR MTH-LIKE 1-RELATED"/>
    <property type="match status" value="1"/>
</dbReference>
<dbReference type="EMBL" id="KZ308359">
    <property type="protein sequence ID" value="KAG8228114.1"/>
    <property type="molecule type" value="Genomic_DNA"/>
</dbReference>
<dbReference type="Gene3D" id="1.20.1070.10">
    <property type="entry name" value="Rhodopsin 7-helix transmembrane proteins"/>
    <property type="match status" value="1"/>
</dbReference>
<evidence type="ECO:0000256" key="2">
    <source>
        <dbReference type="SAM" id="SignalP"/>
    </source>
</evidence>